<protein>
    <submittedName>
        <fullName evidence="1">Uncharacterized protein</fullName>
    </submittedName>
</protein>
<comment type="caution">
    <text evidence="1">The sequence shown here is derived from an EMBL/GenBank/DDBJ whole genome shotgun (WGS) entry which is preliminary data.</text>
</comment>
<proteinExistence type="predicted"/>
<sequence>KECDHRGMMEQTEMLSGNRCLKTEKIMFATMKVMGNMTKLDFGRQNKDVVGINKMEVVVVWKSTRSSRRD</sequence>
<keyword evidence="2" id="KW-1185">Reference proteome</keyword>
<dbReference type="AlphaFoldDB" id="A0A392UTT6"/>
<name>A0A392UTT6_9FABA</name>
<accession>A0A392UTT6</accession>
<dbReference type="EMBL" id="LXQA010973575">
    <property type="protein sequence ID" value="MCI79434.1"/>
    <property type="molecule type" value="Genomic_DNA"/>
</dbReference>
<reference evidence="1 2" key="1">
    <citation type="journal article" date="2018" name="Front. Plant Sci.">
        <title>Red Clover (Trifolium pratense) and Zigzag Clover (T. medium) - A Picture of Genomic Similarities and Differences.</title>
        <authorList>
            <person name="Dluhosova J."/>
            <person name="Istvanek J."/>
            <person name="Nedelnik J."/>
            <person name="Repkova J."/>
        </authorList>
    </citation>
    <scope>NUCLEOTIDE SEQUENCE [LARGE SCALE GENOMIC DNA]</scope>
    <source>
        <strain evidence="2">cv. 10/8</strain>
        <tissue evidence="1">Leaf</tissue>
    </source>
</reference>
<feature type="non-terminal residue" evidence="1">
    <location>
        <position position="1"/>
    </location>
</feature>
<organism evidence="1 2">
    <name type="scientific">Trifolium medium</name>
    <dbReference type="NCBI Taxonomy" id="97028"/>
    <lineage>
        <taxon>Eukaryota</taxon>
        <taxon>Viridiplantae</taxon>
        <taxon>Streptophyta</taxon>
        <taxon>Embryophyta</taxon>
        <taxon>Tracheophyta</taxon>
        <taxon>Spermatophyta</taxon>
        <taxon>Magnoliopsida</taxon>
        <taxon>eudicotyledons</taxon>
        <taxon>Gunneridae</taxon>
        <taxon>Pentapetalae</taxon>
        <taxon>rosids</taxon>
        <taxon>fabids</taxon>
        <taxon>Fabales</taxon>
        <taxon>Fabaceae</taxon>
        <taxon>Papilionoideae</taxon>
        <taxon>50 kb inversion clade</taxon>
        <taxon>NPAAA clade</taxon>
        <taxon>Hologalegina</taxon>
        <taxon>IRL clade</taxon>
        <taxon>Trifolieae</taxon>
        <taxon>Trifolium</taxon>
    </lineage>
</organism>
<evidence type="ECO:0000313" key="1">
    <source>
        <dbReference type="EMBL" id="MCI79434.1"/>
    </source>
</evidence>
<dbReference type="Proteomes" id="UP000265520">
    <property type="component" value="Unassembled WGS sequence"/>
</dbReference>
<evidence type="ECO:0000313" key="2">
    <source>
        <dbReference type="Proteomes" id="UP000265520"/>
    </source>
</evidence>